<feature type="transmembrane region" description="Helical" evidence="6">
    <location>
        <begin position="378"/>
        <end position="400"/>
    </location>
</feature>
<evidence type="ECO:0000313" key="8">
    <source>
        <dbReference type="EMBL" id="RJK97063.1"/>
    </source>
</evidence>
<evidence type="ECO:0000256" key="1">
    <source>
        <dbReference type="ARBA" id="ARBA00004651"/>
    </source>
</evidence>
<feature type="domain" description="Metallo-beta-lactamase" evidence="7">
    <location>
        <begin position="540"/>
        <end position="735"/>
    </location>
</feature>
<dbReference type="InterPro" id="IPR052159">
    <property type="entry name" value="Competence_DNA_uptake"/>
</dbReference>
<dbReference type="CDD" id="cd07731">
    <property type="entry name" value="ComA-like_MBL-fold"/>
    <property type="match status" value="1"/>
</dbReference>
<sequence length="789" mass="79044">MSARPPERPDLRLVAPAAAGWAGAWLALGIPPRPVLLGAAGSLVPLLALLALARRPGPRRSAALVAAAVVACGAGGAAAAAVRVDAVRGGEVAALGAVRAHVVADLVVTGDPRAHAGGPSRSDLLLVPARLEGLRSDGRGGLRARVPVLVLADDPAWRGALPGQRVRAEGRLGPARPGDAQAAVLSARGGPERLAAAGAVQRTAGDLREGLRTAVSGLPERERGLVPGLVVGDTSGLPADLEEDFRTAGLTHLVAVSGANCAIVLGAVLLAARWAGVRGRALPVLGALALLGFLVLARPQPSVLRATVMGLVAVAALASGRRRLGVPALCAAALGLVLLDPWLARSYGYALSVLATAGLLVLAGPLTRRLERRLPRWLAAAVAVPVAAQAVCGPVVVLLSSEVSLVAVPANLLVAPAVPPATVLGVLAAVLAPLGDGPAAVAGTLSGAPAWWIVTVATRAADVPGAAVAWPGGVPGALLLALVTLAGALALVRLPAVLRRRPLPVALAAAALLVLVAPSAARRAPWPPPGWALVACDVGQGDALVLAAGRGTAVVVDAGPDPGPVDRCLRDLGVRRVAALVLTHLHADHVDGLAGVLRRPVGEVVVGPLEEPAASPAAVRRLREALDAAGVPLRRAVLGQRTAHGAVSWTVLGPDGAPDGASPVNDASLVLDVRAGGLRALLTGDVEPGGQLRLLRRVDADGDGAADGGPYDVLKVPHHGSADQLPLLFAVVAARLAVVSSGAGNPYGHPAPSALRLAASTGSLVVRTDERGDVAVLGPADRLRVQGRR</sequence>
<proteinExistence type="predicted"/>
<dbReference type="OrthoDB" id="7177610at2"/>
<evidence type="ECO:0000256" key="2">
    <source>
        <dbReference type="ARBA" id="ARBA00022475"/>
    </source>
</evidence>
<dbReference type="PANTHER" id="PTHR30619:SF1">
    <property type="entry name" value="RECOMBINATION PROTEIN 2"/>
    <property type="match status" value="1"/>
</dbReference>
<dbReference type="NCBIfam" id="TIGR00360">
    <property type="entry name" value="ComEC_N-term"/>
    <property type="match status" value="1"/>
</dbReference>
<comment type="subcellular location">
    <subcellularLocation>
        <location evidence="1">Cell membrane</location>
        <topology evidence="1">Multi-pass membrane protein</topology>
    </subcellularLocation>
</comment>
<dbReference type="SUPFAM" id="SSF56281">
    <property type="entry name" value="Metallo-hydrolase/oxidoreductase"/>
    <property type="match status" value="1"/>
</dbReference>
<evidence type="ECO:0000313" key="9">
    <source>
        <dbReference type="Proteomes" id="UP000265614"/>
    </source>
</evidence>
<feature type="transmembrane region" description="Helical" evidence="6">
    <location>
        <begin position="349"/>
        <end position="366"/>
    </location>
</feature>
<name>A0A3A3Z1K7_9ACTN</name>
<keyword evidence="3 6" id="KW-0812">Transmembrane</keyword>
<feature type="transmembrane region" description="Helical" evidence="6">
    <location>
        <begin position="279"/>
        <end position="297"/>
    </location>
</feature>
<organism evidence="8 9">
    <name type="scientific">Vallicoccus soli</name>
    <dbReference type="NCBI Taxonomy" id="2339232"/>
    <lineage>
        <taxon>Bacteria</taxon>
        <taxon>Bacillati</taxon>
        <taxon>Actinomycetota</taxon>
        <taxon>Actinomycetes</taxon>
        <taxon>Motilibacterales</taxon>
        <taxon>Vallicoccaceae</taxon>
        <taxon>Vallicoccus</taxon>
    </lineage>
</organism>
<feature type="transmembrane region" description="Helical" evidence="6">
    <location>
        <begin position="12"/>
        <end position="30"/>
    </location>
</feature>
<dbReference type="InterPro" id="IPR004477">
    <property type="entry name" value="ComEC_N"/>
</dbReference>
<dbReference type="InterPro" id="IPR035681">
    <property type="entry name" value="ComA-like_MBL"/>
</dbReference>
<protein>
    <submittedName>
        <fullName evidence="8">ComEC/Rec2 family competence protein</fullName>
    </submittedName>
</protein>
<dbReference type="Gene3D" id="3.60.15.10">
    <property type="entry name" value="Ribonuclease Z/Hydroxyacylglutathione hydrolase-like"/>
    <property type="match status" value="1"/>
</dbReference>
<feature type="transmembrane region" description="Helical" evidence="6">
    <location>
        <begin position="467"/>
        <end position="491"/>
    </location>
</feature>
<feature type="transmembrane region" description="Helical" evidence="6">
    <location>
        <begin position="303"/>
        <end position="319"/>
    </location>
</feature>
<feature type="transmembrane region" description="Helical" evidence="6">
    <location>
        <begin position="412"/>
        <end position="432"/>
    </location>
</feature>
<accession>A0A3A3Z1K7</accession>
<gene>
    <name evidence="8" type="ORF">D5H78_07545</name>
</gene>
<dbReference type="InterPro" id="IPR001279">
    <property type="entry name" value="Metallo-B-lactamas"/>
</dbReference>
<dbReference type="PANTHER" id="PTHR30619">
    <property type="entry name" value="DNA INTERNALIZATION/COMPETENCE PROTEIN COMEC/REC2"/>
    <property type="match status" value="1"/>
</dbReference>
<dbReference type="RefSeq" id="WP_119949780.1">
    <property type="nucleotide sequence ID" value="NZ_QZEZ01000002.1"/>
</dbReference>
<keyword evidence="2" id="KW-1003">Cell membrane</keyword>
<feature type="transmembrane region" description="Helical" evidence="6">
    <location>
        <begin position="326"/>
        <end position="343"/>
    </location>
</feature>
<dbReference type="EMBL" id="QZEZ01000002">
    <property type="protein sequence ID" value="RJK97063.1"/>
    <property type="molecule type" value="Genomic_DNA"/>
</dbReference>
<evidence type="ECO:0000256" key="6">
    <source>
        <dbReference type="SAM" id="Phobius"/>
    </source>
</evidence>
<keyword evidence="5 6" id="KW-0472">Membrane</keyword>
<feature type="transmembrane region" description="Helical" evidence="6">
    <location>
        <begin position="503"/>
        <end position="521"/>
    </location>
</feature>
<dbReference type="GO" id="GO:0005886">
    <property type="term" value="C:plasma membrane"/>
    <property type="evidence" value="ECO:0007669"/>
    <property type="project" value="UniProtKB-SubCell"/>
</dbReference>
<dbReference type="InterPro" id="IPR036866">
    <property type="entry name" value="RibonucZ/Hydroxyglut_hydro"/>
</dbReference>
<keyword evidence="4 6" id="KW-1133">Transmembrane helix</keyword>
<reference evidence="8 9" key="1">
    <citation type="submission" date="2018-09" db="EMBL/GenBank/DDBJ databases">
        <title>YIM 75000 draft genome.</title>
        <authorList>
            <person name="Tang S."/>
            <person name="Feng Y."/>
        </authorList>
    </citation>
    <scope>NUCLEOTIDE SEQUENCE [LARGE SCALE GENOMIC DNA]</scope>
    <source>
        <strain evidence="8 9">YIM 75000</strain>
    </source>
</reference>
<dbReference type="AlphaFoldDB" id="A0A3A3Z1K7"/>
<feature type="transmembrane region" description="Helical" evidence="6">
    <location>
        <begin position="439"/>
        <end position="461"/>
    </location>
</feature>
<dbReference type="Pfam" id="PF03772">
    <property type="entry name" value="Competence"/>
    <property type="match status" value="1"/>
</dbReference>
<dbReference type="Pfam" id="PF00753">
    <property type="entry name" value="Lactamase_B"/>
    <property type="match status" value="1"/>
</dbReference>
<dbReference type="SMART" id="SM00849">
    <property type="entry name" value="Lactamase_B"/>
    <property type="match status" value="1"/>
</dbReference>
<feature type="transmembrane region" description="Helical" evidence="6">
    <location>
        <begin position="250"/>
        <end position="272"/>
    </location>
</feature>
<evidence type="ECO:0000256" key="4">
    <source>
        <dbReference type="ARBA" id="ARBA00022989"/>
    </source>
</evidence>
<feature type="transmembrane region" description="Helical" evidence="6">
    <location>
        <begin position="36"/>
        <end position="53"/>
    </location>
</feature>
<feature type="transmembrane region" description="Helical" evidence="6">
    <location>
        <begin position="62"/>
        <end position="82"/>
    </location>
</feature>
<evidence type="ECO:0000256" key="5">
    <source>
        <dbReference type="ARBA" id="ARBA00023136"/>
    </source>
</evidence>
<evidence type="ECO:0000256" key="3">
    <source>
        <dbReference type="ARBA" id="ARBA00022692"/>
    </source>
</evidence>
<evidence type="ECO:0000259" key="7">
    <source>
        <dbReference type="SMART" id="SM00849"/>
    </source>
</evidence>
<dbReference type="Proteomes" id="UP000265614">
    <property type="component" value="Unassembled WGS sequence"/>
</dbReference>
<keyword evidence="9" id="KW-1185">Reference proteome</keyword>
<comment type="caution">
    <text evidence="8">The sequence shown here is derived from an EMBL/GenBank/DDBJ whole genome shotgun (WGS) entry which is preliminary data.</text>
</comment>